<dbReference type="SUPFAM" id="SSF52047">
    <property type="entry name" value="RNI-like"/>
    <property type="match status" value="1"/>
</dbReference>
<name>A0A409XK72_PSICY</name>
<reference evidence="1 2" key="1">
    <citation type="journal article" date="2018" name="Evol. Lett.">
        <title>Horizontal gene cluster transfer increased hallucinogenic mushroom diversity.</title>
        <authorList>
            <person name="Reynolds H.T."/>
            <person name="Vijayakumar V."/>
            <person name="Gluck-Thaler E."/>
            <person name="Korotkin H.B."/>
            <person name="Matheny P.B."/>
            <person name="Slot J.C."/>
        </authorList>
    </citation>
    <scope>NUCLEOTIDE SEQUENCE [LARGE SCALE GENOMIC DNA]</scope>
    <source>
        <strain evidence="1 2">2631</strain>
    </source>
</reference>
<proteinExistence type="predicted"/>
<dbReference type="InterPro" id="IPR032675">
    <property type="entry name" value="LRR_dom_sf"/>
</dbReference>
<accession>A0A409XK72</accession>
<keyword evidence="2" id="KW-1185">Reference proteome</keyword>
<dbReference type="InParanoid" id="A0A409XK72"/>
<protein>
    <submittedName>
        <fullName evidence="1">Uncharacterized protein</fullName>
    </submittedName>
</protein>
<comment type="caution">
    <text evidence="1">The sequence shown here is derived from an EMBL/GenBank/DDBJ whole genome shotgun (WGS) entry which is preliminary data.</text>
</comment>
<dbReference type="AlphaFoldDB" id="A0A409XK72"/>
<sequence>MSDPLQWSSPIRRIGDVNLSSIPNEIYLAIFSYIRTDNAFANRIFLNLARVCRFFCAVTIPRLFEHVRFKSKGVNDANTPQNRADFCRSIQNGDSSAKIMAQHVKTCTLSNWDMRDEHLGWWMSTFFSLYTRSMRSMTNIQELNIHSSRITKDLLKAMAHLPQLESLIITNCHVADEVNARHFSKLSSLRLKKICFICLSVADIIGTNIFGTDEFGYSLDSFNPLFDWLDLKCITEVTSSNWHLFRRLSVVEGDLRLEKAVFYSLEDTGVFMSILAKAPALRHLRISELADADVQVAMSNSIFLPALATVEVSPELLASLVPGRPVEEVELRSSSITPGLLRALKSSSKGIQRMRVSPEIYLEIPFWKHFTDLKTLQITTTTRGADSSMQDLEHMLSDLACKWPTQPPIQSLVVFLSTVSSEIDLSLDLVQQHGWITDIIFPKFPDLRDCRFFRPVSWFYLEEDSQWKPEIAESYAQDIVNRLLVARYQDYNNCFETLRLHSIGQTISNFFTADS</sequence>
<evidence type="ECO:0000313" key="2">
    <source>
        <dbReference type="Proteomes" id="UP000283269"/>
    </source>
</evidence>
<gene>
    <name evidence="1" type="ORF">CVT25_002554</name>
</gene>
<dbReference type="Proteomes" id="UP000283269">
    <property type="component" value="Unassembled WGS sequence"/>
</dbReference>
<dbReference type="EMBL" id="NHYD01001440">
    <property type="protein sequence ID" value="PPQ91175.1"/>
    <property type="molecule type" value="Genomic_DNA"/>
</dbReference>
<organism evidence="1 2">
    <name type="scientific">Psilocybe cyanescens</name>
    <dbReference type="NCBI Taxonomy" id="93625"/>
    <lineage>
        <taxon>Eukaryota</taxon>
        <taxon>Fungi</taxon>
        <taxon>Dikarya</taxon>
        <taxon>Basidiomycota</taxon>
        <taxon>Agaricomycotina</taxon>
        <taxon>Agaricomycetes</taxon>
        <taxon>Agaricomycetidae</taxon>
        <taxon>Agaricales</taxon>
        <taxon>Agaricineae</taxon>
        <taxon>Strophariaceae</taxon>
        <taxon>Psilocybe</taxon>
    </lineage>
</organism>
<dbReference type="Gene3D" id="3.80.10.10">
    <property type="entry name" value="Ribonuclease Inhibitor"/>
    <property type="match status" value="1"/>
</dbReference>
<dbReference type="OrthoDB" id="3256662at2759"/>
<evidence type="ECO:0000313" key="1">
    <source>
        <dbReference type="EMBL" id="PPQ91175.1"/>
    </source>
</evidence>